<evidence type="ECO:0000256" key="11">
    <source>
        <dbReference type="ARBA" id="ARBA00023214"/>
    </source>
</evidence>
<dbReference type="GO" id="GO:0005230">
    <property type="term" value="F:extracellular ligand-gated monoatomic ion channel activity"/>
    <property type="evidence" value="ECO:0007669"/>
    <property type="project" value="InterPro"/>
</dbReference>
<dbReference type="Proteomes" id="UP000011014">
    <property type="component" value="Unassembled WGS sequence"/>
</dbReference>
<evidence type="ECO:0000256" key="6">
    <source>
        <dbReference type="ARBA" id="ARBA00022729"/>
    </source>
</evidence>
<proteinExistence type="inferred from homology"/>
<keyword evidence="10" id="KW-0869">Chloride channel</keyword>
<feature type="domain" description="Neurotransmitter-gated ion-channel transmembrane" evidence="16">
    <location>
        <begin position="193"/>
        <end position="281"/>
    </location>
</feature>
<comment type="similarity">
    <text evidence="13">Belongs to the ligand-gated ion channel (TC 1.A.9) family.</text>
</comment>
<dbReference type="AlphaFoldDB" id="E4YTC9"/>
<evidence type="ECO:0000256" key="13">
    <source>
        <dbReference type="RuleBase" id="RU000687"/>
    </source>
</evidence>
<dbReference type="GO" id="GO:0005254">
    <property type="term" value="F:chloride channel activity"/>
    <property type="evidence" value="ECO:0007669"/>
    <property type="project" value="UniProtKB-KW"/>
</dbReference>
<evidence type="ECO:0000256" key="7">
    <source>
        <dbReference type="ARBA" id="ARBA00022989"/>
    </source>
</evidence>
<evidence type="ECO:0000256" key="8">
    <source>
        <dbReference type="ARBA" id="ARBA00023065"/>
    </source>
</evidence>
<evidence type="ECO:0000256" key="10">
    <source>
        <dbReference type="ARBA" id="ARBA00023173"/>
    </source>
</evidence>
<keyword evidence="11" id="KW-0868">Chloride</keyword>
<dbReference type="InterPro" id="IPR018000">
    <property type="entry name" value="Neurotransmitter_ion_chnl_CS"/>
</dbReference>
<dbReference type="Gene3D" id="1.20.58.390">
    <property type="entry name" value="Neurotransmitter-gated ion-channel transmembrane domain"/>
    <property type="match status" value="1"/>
</dbReference>
<evidence type="ECO:0000256" key="5">
    <source>
        <dbReference type="ARBA" id="ARBA00022692"/>
    </source>
</evidence>
<feature type="region of interest" description="Disordered" evidence="14">
    <location>
        <begin position="324"/>
        <end position="344"/>
    </location>
</feature>
<gene>
    <name evidence="17" type="ORF">GSOID_T00019235001</name>
</gene>
<keyword evidence="4" id="KW-1003">Cell membrane</keyword>
<name>E4YTC9_OIKDI</name>
<dbReference type="SUPFAM" id="SSF63712">
    <property type="entry name" value="Nicotinic receptor ligand binding domain-like"/>
    <property type="match status" value="1"/>
</dbReference>
<dbReference type="EMBL" id="FN655305">
    <property type="protein sequence ID" value="CBY38718.1"/>
    <property type="molecule type" value="Genomic_DNA"/>
</dbReference>
<dbReference type="CDD" id="cd19049">
    <property type="entry name" value="LGIC_TM_anion"/>
    <property type="match status" value="1"/>
</dbReference>
<dbReference type="InterPro" id="IPR006201">
    <property type="entry name" value="Neur_channel"/>
</dbReference>
<keyword evidence="3 13" id="KW-0813">Transport</keyword>
<feature type="transmembrane region" description="Helical" evidence="13">
    <location>
        <begin position="216"/>
        <end position="235"/>
    </location>
</feature>
<sequence length="344" mass="39013">MDLTITFVIYQTWTDPRLMIPTDVLPLKSVVLPSRLIQHLWVPDTYVVGSKSSVIHKTTTANQAARIWPTGRVLYSLKLTATVACLMSLHNFPMDTETCSLSLQSFAYGKLASKEKVTVPRYGRNHENALFMDINLVNNMPKFKIIDHGYNYSTTLFYIQEEGSDAPQEYEKSRLTVTFEFERYFISVFFQSYFPAMIMVMLGGLTMWIDPKSVPARVSMGITTVLTISTIITGLKSSLPRVSYLTALDIYLWTCYFFVFSAVLEFCVLNFLMARKGRVRDKLVESRFKNGSKSTNGVAIGKSTSGRPPRLLINLYTMRSMTESPLKLSTRKKKPPSTSTRAKV</sequence>
<accession>E4YTC9</accession>
<dbReference type="GO" id="GO:0034707">
    <property type="term" value="C:chloride channel complex"/>
    <property type="evidence" value="ECO:0007669"/>
    <property type="project" value="UniProtKB-KW"/>
</dbReference>
<dbReference type="InterPro" id="IPR006202">
    <property type="entry name" value="Neur_chan_lig-bd"/>
</dbReference>
<keyword evidence="8 13" id="KW-0406">Ion transport</keyword>
<dbReference type="PRINTS" id="PR00253">
    <property type="entry name" value="GABAARECEPTR"/>
</dbReference>
<dbReference type="InterPro" id="IPR036734">
    <property type="entry name" value="Neur_chan_lig-bd_sf"/>
</dbReference>
<dbReference type="InterPro" id="IPR038050">
    <property type="entry name" value="Neuro_actylchol_rec"/>
</dbReference>
<keyword evidence="7 13" id="KW-1133">Transmembrane helix</keyword>
<dbReference type="PROSITE" id="PS00236">
    <property type="entry name" value="NEUROTR_ION_CHANNEL"/>
    <property type="match status" value="1"/>
</dbReference>
<evidence type="ECO:0000259" key="16">
    <source>
        <dbReference type="Pfam" id="PF02932"/>
    </source>
</evidence>
<dbReference type="InterPro" id="IPR006029">
    <property type="entry name" value="Neurotrans-gated_channel_TM"/>
</dbReference>
<evidence type="ECO:0000259" key="15">
    <source>
        <dbReference type="Pfam" id="PF02931"/>
    </source>
</evidence>
<evidence type="ECO:0000256" key="14">
    <source>
        <dbReference type="SAM" id="MobiDB-lite"/>
    </source>
</evidence>
<evidence type="ECO:0000256" key="1">
    <source>
        <dbReference type="ARBA" id="ARBA00004141"/>
    </source>
</evidence>
<keyword evidence="6" id="KW-0732">Signal</keyword>
<evidence type="ECO:0000256" key="2">
    <source>
        <dbReference type="ARBA" id="ARBA00004236"/>
    </source>
</evidence>
<dbReference type="PANTHER" id="PTHR18945">
    <property type="entry name" value="NEUROTRANSMITTER GATED ION CHANNEL"/>
    <property type="match status" value="1"/>
</dbReference>
<dbReference type="PRINTS" id="PR00252">
    <property type="entry name" value="NRIONCHANNEL"/>
</dbReference>
<protein>
    <submittedName>
        <fullName evidence="17">Uncharacterized protein</fullName>
    </submittedName>
</protein>
<dbReference type="Pfam" id="PF02932">
    <property type="entry name" value="Neur_chan_memb"/>
    <property type="match status" value="1"/>
</dbReference>
<reference evidence="17" key="1">
    <citation type="journal article" date="2010" name="Science">
        <title>Plasticity of animal genome architecture unmasked by rapid evolution of a pelagic tunicate.</title>
        <authorList>
            <person name="Denoeud F."/>
            <person name="Henriet S."/>
            <person name="Mungpakdee S."/>
            <person name="Aury J.M."/>
            <person name="Da Silva C."/>
            <person name="Brinkmann H."/>
            <person name="Mikhaleva J."/>
            <person name="Olsen L.C."/>
            <person name="Jubin C."/>
            <person name="Canestro C."/>
            <person name="Bouquet J.M."/>
            <person name="Danks G."/>
            <person name="Poulain J."/>
            <person name="Campsteijn C."/>
            <person name="Adamski M."/>
            <person name="Cross I."/>
            <person name="Yadetie F."/>
            <person name="Muffato M."/>
            <person name="Louis A."/>
            <person name="Butcher S."/>
            <person name="Tsagkogeorga G."/>
            <person name="Konrad A."/>
            <person name="Singh S."/>
            <person name="Jensen M.F."/>
            <person name="Cong E.H."/>
            <person name="Eikeseth-Otteraa H."/>
            <person name="Noel B."/>
            <person name="Anthouard V."/>
            <person name="Porcel B.M."/>
            <person name="Kachouri-Lafond R."/>
            <person name="Nishino A."/>
            <person name="Ugolini M."/>
            <person name="Chourrout P."/>
            <person name="Nishida H."/>
            <person name="Aasland R."/>
            <person name="Huzurbazar S."/>
            <person name="Westhof E."/>
            <person name="Delsuc F."/>
            <person name="Lehrach H."/>
            <person name="Reinhardt R."/>
            <person name="Weissenbach J."/>
            <person name="Roy S.W."/>
            <person name="Artiguenave F."/>
            <person name="Postlethwait J.H."/>
            <person name="Manak J.R."/>
            <person name="Thompson E.M."/>
            <person name="Jaillon O."/>
            <person name="Du Pasquier L."/>
            <person name="Boudinot P."/>
            <person name="Liberles D.A."/>
            <person name="Volff J.N."/>
            <person name="Philippe H."/>
            <person name="Lenhard B."/>
            <person name="Roest Crollius H."/>
            <person name="Wincker P."/>
            <person name="Chourrout D."/>
        </authorList>
    </citation>
    <scope>NUCLEOTIDE SEQUENCE [LARGE SCALE GENOMIC DNA]</scope>
</reference>
<dbReference type="SUPFAM" id="SSF90112">
    <property type="entry name" value="Neurotransmitter-gated ion-channel transmembrane pore"/>
    <property type="match status" value="1"/>
</dbReference>
<dbReference type="InterPro" id="IPR036719">
    <property type="entry name" value="Neuro-gated_channel_TM_sf"/>
</dbReference>
<dbReference type="GO" id="GO:0004888">
    <property type="term" value="F:transmembrane signaling receptor activity"/>
    <property type="evidence" value="ECO:0007669"/>
    <property type="project" value="InterPro"/>
</dbReference>
<dbReference type="Pfam" id="PF02931">
    <property type="entry name" value="Neur_chan_LBD"/>
    <property type="match status" value="1"/>
</dbReference>
<comment type="subcellular location">
    <subcellularLocation>
        <location evidence="2">Cell membrane</location>
    </subcellularLocation>
    <subcellularLocation>
        <location evidence="1">Membrane</location>
        <topology evidence="1">Multi-pass membrane protein</topology>
    </subcellularLocation>
</comment>
<evidence type="ECO:0000313" key="17">
    <source>
        <dbReference type="EMBL" id="CBY38718.1"/>
    </source>
</evidence>
<feature type="domain" description="Neurotransmitter-gated ion-channel ligand-binding" evidence="15">
    <location>
        <begin position="1"/>
        <end position="118"/>
    </location>
</feature>
<feature type="transmembrane region" description="Helical" evidence="13">
    <location>
        <begin position="250"/>
        <end position="272"/>
    </location>
</feature>
<keyword evidence="5 13" id="KW-0812">Transmembrane</keyword>
<evidence type="ECO:0000256" key="4">
    <source>
        <dbReference type="ARBA" id="ARBA00022475"/>
    </source>
</evidence>
<keyword evidence="12 13" id="KW-0407">Ion channel</keyword>
<feature type="transmembrane region" description="Helical" evidence="13">
    <location>
        <begin position="184"/>
        <end position="209"/>
    </location>
</feature>
<comment type="caution">
    <text evidence="13">Lacks conserved residue(s) required for the propagation of feature annotation.</text>
</comment>
<dbReference type="GO" id="GO:0005886">
    <property type="term" value="C:plasma membrane"/>
    <property type="evidence" value="ECO:0007669"/>
    <property type="project" value="UniProtKB-SubCell"/>
</dbReference>
<organism evidence="17">
    <name type="scientific">Oikopleura dioica</name>
    <name type="common">Tunicate</name>
    <dbReference type="NCBI Taxonomy" id="34765"/>
    <lineage>
        <taxon>Eukaryota</taxon>
        <taxon>Metazoa</taxon>
        <taxon>Chordata</taxon>
        <taxon>Tunicata</taxon>
        <taxon>Appendicularia</taxon>
        <taxon>Copelata</taxon>
        <taxon>Oikopleuridae</taxon>
        <taxon>Oikopleura</taxon>
    </lineage>
</organism>
<evidence type="ECO:0000256" key="12">
    <source>
        <dbReference type="ARBA" id="ARBA00023303"/>
    </source>
</evidence>
<evidence type="ECO:0000256" key="9">
    <source>
        <dbReference type="ARBA" id="ARBA00023136"/>
    </source>
</evidence>
<evidence type="ECO:0000256" key="3">
    <source>
        <dbReference type="ARBA" id="ARBA00022448"/>
    </source>
</evidence>
<dbReference type="Gene3D" id="2.70.170.10">
    <property type="entry name" value="Neurotransmitter-gated ion-channel ligand-binding domain"/>
    <property type="match status" value="1"/>
</dbReference>
<dbReference type="InterPro" id="IPR006028">
    <property type="entry name" value="GABAA/Glycine_rcpt"/>
</dbReference>
<keyword evidence="9 13" id="KW-0472">Membrane</keyword>